<organism evidence="1 2">
    <name type="scientific">Racocetra fulgida</name>
    <dbReference type="NCBI Taxonomy" id="60492"/>
    <lineage>
        <taxon>Eukaryota</taxon>
        <taxon>Fungi</taxon>
        <taxon>Fungi incertae sedis</taxon>
        <taxon>Mucoromycota</taxon>
        <taxon>Glomeromycotina</taxon>
        <taxon>Glomeromycetes</taxon>
        <taxon>Diversisporales</taxon>
        <taxon>Gigasporaceae</taxon>
        <taxon>Racocetra</taxon>
    </lineage>
</organism>
<dbReference type="OrthoDB" id="2451484at2759"/>
<proteinExistence type="predicted"/>
<feature type="non-terminal residue" evidence="1">
    <location>
        <position position="1"/>
    </location>
</feature>
<evidence type="ECO:0000313" key="2">
    <source>
        <dbReference type="Proteomes" id="UP000789396"/>
    </source>
</evidence>
<dbReference type="AlphaFoldDB" id="A0A9N9CLI9"/>
<sequence>MEGTHLSLSSDDTYDADMIDRRTFVGESYDNDIFNRYFRKKDLKKLYKLFLKQVIPFTKKIMDTAHHPDDERLYNELNGHFFVIIDPFIQDIIDGDCKFFVGSNDNIPERYCIRGRIRQTLSWYLTWSRENNDNWSIDRNLIESNTTDSATINDTNNILFSSIAIQTESIVNTVATQTESIVNTVATQTEFIVNTVATQTEVIILQSDEIQVNQTNKTNSKVQLLNLFNQITQILTYNQKYNSKLLEIQQTFLNYIIQTDYNELLLAFSLIQTMRYKKDQNIGKIFSKYLQQKAVDYIENSFYQTEHDVNKYRIKVNEVEAAVRVGNKELRALRKGNLL</sequence>
<dbReference type="EMBL" id="CAJVPZ010009339">
    <property type="protein sequence ID" value="CAG8608034.1"/>
    <property type="molecule type" value="Genomic_DNA"/>
</dbReference>
<name>A0A9N9CLI9_9GLOM</name>
<dbReference type="Proteomes" id="UP000789396">
    <property type="component" value="Unassembled WGS sequence"/>
</dbReference>
<reference evidence="1" key="1">
    <citation type="submission" date="2021-06" db="EMBL/GenBank/DDBJ databases">
        <authorList>
            <person name="Kallberg Y."/>
            <person name="Tangrot J."/>
            <person name="Rosling A."/>
        </authorList>
    </citation>
    <scope>NUCLEOTIDE SEQUENCE</scope>
    <source>
        <strain evidence="1">IN212</strain>
    </source>
</reference>
<gene>
    <name evidence="1" type="ORF">RFULGI_LOCUS6868</name>
</gene>
<comment type="caution">
    <text evidence="1">The sequence shown here is derived from an EMBL/GenBank/DDBJ whole genome shotgun (WGS) entry which is preliminary data.</text>
</comment>
<evidence type="ECO:0000313" key="1">
    <source>
        <dbReference type="EMBL" id="CAG8608034.1"/>
    </source>
</evidence>
<protein>
    <submittedName>
        <fullName evidence="1">1283_t:CDS:1</fullName>
    </submittedName>
</protein>
<keyword evidence="2" id="KW-1185">Reference proteome</keyword>
<accession>A0A9N9CLI9</accession>